<feature type="domain" description="HTH lysR-type" evidence="6">
    <location>
        <begin position="96"/>
        <end position="149"/>
    </location>
</feature>
<dbReference type="PROSITE" id="PS50931">
    <property type="entry name" value="HTH_LYSR"/>
    <property type="match status" value="2"/>
</dbReference>
<dbReference type="GO" id="GO:0003700">
    <property type="term" value="F:DNA-binding transcription factor activity"/>
    <property type="evidence" value="ECO:0007669"/>
    <property type="project" value="InterPro"/>
</dbReference>
<keyword evidence="2" id="KW-0805">Transcription regulation</keyword>
<dbReference type="PANTHER" id="PTHR30126:SF98">
    <property type="entry name" value="HTH-TYPE TRANSCRIPTIONAL ACTIVATOR BAUR"/>
    <property type="match status" value="1"/>
</dbReference>
<dbReference type="Proteomes" id="UP000231655">
    <property type="component" value="Unassembled WGS sequence"/>
</dbReference>
<evidence type="ECO:0000256" key="4">
    <source>
        <dbReference type="ARBA" id="ARBA00023163"/>
    </source>
</evidence>
<sequence>MKWNLRHLRVFLAVARLSSVSRAAEECNLSQPAVTQAMAKLERMLGQPLFRHQSQGLFATPAGELLAARVRRALDRIDEAAAPISPRLSQTATRAQLEALIALRELENFTLAARQLGLAQPTVHRAVSALESEARRPLFERSAMGLRSSRAARALADAARLAFAELDQAVMELAELEGREAGEIVIGALPLSRSSILARAIIAFRRTRPRISIRIAEGRYDDLLRGLRMGDIDFLLGALRDPLPIGDVVQQALFEDEVILVVGPDHPMLDREDLTLGELAALPWVVARRATPTRQIFDQLFEGRDRPESVVETGSLILMRQLLRESDHIGIVSGLQVASEIDLGLLVPLPFQPPDGQRLIGLTSRVGWIPTAAQQAMIGELEKAVRQRSY</sequence>
<proteinExistence type="inferred from homology"/>
<dbReference type="InterPro" id="IPR036388">
    <property type="entry name" value="WH-like_DNA-bd_sf"/>
</dbReference>
<evidence type="ECO:0000313" key="9">
    <source>
        <dbReference type="Proteomes" id="UP000231655"/>
    </source>
</evidence>
<keyword evidence="10" id="KW-1185">Reference proteome</keyword>
<dbReference type="InterPro" id="IPR005119">
    <property type="entry name" value="LysR_subst-bd"/>
</dbReference>
<evidence type="ECO:0000256" key="2">
    <source>
        <dbReference type="ARBA" id="ARBA00023015"/>
    </source>
</evidence>
<evidence type="ECO:0000256" key="5">
    <source>
        <dbReference type="SAM" id="SignalP"/>
    </source>
</evidence>
<dbReference type="Proteomes" id="UP000231702">
    <property type="component" value="Unassembled WGS sequence"/>
</dbReference>
<keyword evidence="3 8" id="KW-0238">DNA-binding</keyword>
<dbReference type="RefSeq" id="WP_097144377.1">
    <property type="nucleotide sequence ID" value="NZ_OBEA01000001.1"/>
</dbReference>
<dbReference type="SUPFAM" id="SSF53850">
    <property type="entry name" value="Periplasmic binding protein-like II"/>
    <property type="match status" value="1"/>
</dbReference>
<dbReference type="Pfam" id="PF00126">
    <property type="entry name" value="HTH_1"/>
    <property type="match status" value="2"/>
</dbReference>
<evidence type="ECO:0000256" key="3">
    <source>
        <dbReference type="ARBA" id="ARBA00023125"/>
    </source>
</evidence>
<evidence type="ECO:0000313" key="8">
    <source>
        <dbReference type="EMBL" id="SNY39563.1"/>
    </source>
</evidence>
<feature type="domain" description="HTH lysR-type" evidence="6">
    <location>
        <begin position="3"/>
        <end position="60"/>
    </location>
</feature>
<evidence type="ECO:0000313" key="10">
    <source>
        <dbReference type="Proteomes" id="UP000231702"/>
    </source>
</evidence>
<dbReference type="Gene3D" id="3.40.190.10">
    <property type="entry name" value="Periplasmic binding protein-like II"/>
    <property type="match status" value="2"/>
</dbReference>
<dbReference type="InterPro" id="IPR036390">
    <property type="entry name" value="WH_DNA-bd_sf"/>
</dbReference>
<dbReference type="InterPro" id="IPR000847">
    <property type="entry name" value="LysR_HTH_N"/>
</dbReference>
<keyword evidence="5" id="KW-0732">Signal</keyword>
<dbReference type="Gene3D" id="1.10.10.10">
    <property type="entry name" value="Winged helix-like DNA-binding domain superfamily/Winged helix DNA-binding domain"/>
    <property type="match status" value="2"/>
</dbReference>
<reference evidence="7 10" key="2">
    <citation type="journal article" date="2018" name="Int. J. Syst. Evol. Microbiol.">
        <title>Pseudooceanicola lipolyticus sp. nov., a marine alphaproteobacterium, reclassification of Oceanicola flagellatus as Pseudooceanicola flagellatus comb. nov. and emended description of the genus Pseudooceanicola.</title>
        <authorList>
            <person name="Huang M.-M."/>
            <person name="Guo L.-L."/>
            <person name="Wu Y.-H."/>
            <person name="Lai Q.-L."/>
            <person name="Shao Z.-Z."/>
            <person name="Wang C.-S."/>
            <person name="Wu M."/>
            <person name="Xu X.-W."/>
        </authorList>
    </citation>
    <scope>NUCLEOTIDE SEQUENCE [LARGE SCALE GENOMIC DNA]</scope>
    <source>
        <strain evidence="7 10">Ar-45</strain>
    </source>
</reference>
<dbReference type="EMBL" id="OBEA01000001">
    <property type="protein sequence ID" value="SNY39563.1"/>
    <property type="molecule type" value="Genomic_DNA"/>
</dbReference>
<dbReference type="SUPFAM" id="SSF46785">
    <property type="entry name" value="Winged helix' DNA-binding domain"/>
    <property type="match status" value="2"/>
</dbReference>
<feature type="chain" id="PRO_5012131339" evidence="5">
    <location>
        <begin position="24"/>
        <end position="390"/>
    </location>
</feature>
<dbReference type="FunFam" id="1.10.10.10:FF:000001">
    <property type="entry name" value="LysR family transcriptional regulator"/>
    <property type="match status" value="1"/>
</dbReference>
<organism evidence="8 9">
    <name type="scientific">Pseudooceanicola antarcticus</name>
    <dbReference type="NCBI Taxonomy" id="1247613"/>
    <lineage>
        <taxon>Bacteria</taxon>
        <taxon>Pseudomonadati</taxon>
        <taxon>Pseudomonadota</taxon>
        <taxon>Alphaproteobacteria</taxon>
        <taxon>Rhodobacterales</taxon>
        <taxon>Paracoccaceae</taxon>
        <taxon>Pseudooceanicola</taxon>
    </lineage>
</organism>
<evidence type="ECO:0000259" key="6">
    <source>
        <dbReference type="PROSITE" id="PS50931"/>
    </source>
</evidence>
<dbReference type="OrthoDB" id="9803030at2"/>
<dbReference type="PRINTS" id="PR00039">
    <property type="entry name" value="HTHLYSR"/>
</dbReference>
<comment type="similarity">
    <text evidence="1">Belongs to the LysR transcriptional regulatory family.</text>
</comment>
<dbReference type="PANTHER" id="PTHR30126">
    <property type="entry name" value="HTH-TYPE TRANSCRIPTIONAL REGULATOR"/>
    <property type="match status" value="1"/>
</dbReference>
<reference evidence="8 9" key="1">
    <citation type="submission" date="2017-09" db="EMBL/GenBank/DDBJ databases">
        <authorList>
            <person name="Ehlers B."/>
            <person name="Leendertz F.H."/>
        </authorList>
    </citation>
    <scope>NUCLEOTIDE SEQUENCE [LARGE SCALE GENOMIC DNA]</scope>
    <source>
        <strain evidence="8 9">CGMCC 1.12662</strain>
    </source>
</reference>
<protein>
    <submittedName>
        <fullName evidence="8">DNA-binding transcriptional regulator, LysR family</fullName>
    </submittedName>
    <submittedName>
        <fullName evidence="7">LysR family transcriptional regulator</fullName>
    </submittedName>
</protein>
<evidence type="ECO:0000256" key="1">
    <source>
        <dbReference type="ARBA" id="ARBA00009437"/>
    </source>
</evidence>
<accession>A0A285HV87</accession>
<keyword evidence="4" id="KW-0804">Transcription</keyword>
<dbReference type="AlphaFoldDB" id="A0A285HV87"/>
<evidence type="ECO:0000313" key="7">
    <source>
        <dbReference type="EMBL" id="PJE27459.1"/>
    </source>
</evidence>
<dbReference type="Pfam" id="PF03466">
    <property type="entry name" value="LysR_substrate"/>
    <property type="match status" value="1"/>
</dbReference>
<dbReference type="EMBL" id="PGTD01000017">
    <property type="protein sequence ID" value="PJE27459.1"/>
    <property type="molecule type" value="Genomic_DNA"/>
</dbReference>
<name>A0A285HV87_9RHOB</name>
<gene>
    <name evidence="7" type="ORF">CVM39_12775</name>
    <name evidence="8" type="ORF">SAMN06297129_0606</name>
</gene>
<dbReference type="GO" id="GO:0000976">
    <property type="term" value="F:transcription cis-regulatory region binding"/>
    <property type="evidence" value="ECO:0007669"/>
    <property type="project" value="TreeGrafter"/>
</dbReference>
<feature type="signal peptide" evidence="5">
    <location>
        <begin position="1"/>
        <end position="23"/>
    </location>
</feature>